<dbReference type="EMBL" id="BARW01007313">
    <property type="protein sequence ID" value="GAI86607.1"/>
    <property type="molecule type" value="Genomic_DNA"/>
</dbReference>
<evidence type="ECO:0000313" key="1">
    <source>
        <dbReference type="EMBL" id="GAI86607.1"/>
    </source>
</evidence>
<organism evidence="1">
    <name type="scientific">marine sediment metagenome</name>
    <dbReference type="NCBI Taxonomy" id="412755"/>
    <lineage>
        <taxon>unclassified sequences</taxon>
        <taxon>metagenomes</taxon>
        <taxon>ecological metagenomes</taxon>
    </lineage>
</organism>
<protein>
    <submittedName>
        <fullName evidence="1">Uncharacterized protein</fullName>
    </submittedName>
</protein>
<gene>
    <name evidence="1" type="ORF">S12H4_15253</name>
</gene>
<feature type="non-terminal residue" evidence="1">
    <location>
        <position position="1"/>
    </location>
</feature>
<comment type="caution">
    <text evidence="1">The sequence shown here is derived from an EMBL/GenBank/DDBJ whole genome shotgun (WGS) entry which is preliminary data.</text>
</comment>
<proteinExistence type="predicted"/>
<reference evidence="1" key="1">
    <citation type="journal article" date="2014" name="Front. Microbiol.">
        <title>High frequency of phylogenetically diverse reductive dehalogenase-homologous genes in deep subseafloor sedimentary metagenomes.</title>
        <authorList>
            <person name="Kawai M."/>
            <person name="Futagami T."/>
            <person name="Toyoda A."/>
            <person name="Takaki Y."/>
            <person name="Nishi S."/>
            <person name="Hori S."/>
            <person name="Arai W."/>
            <person name="Tsubouchi T."/>
            <person name="Morono Y."/>
            <person name="Uchiyama I."/>
            <person name="Ito T."/>
            <person name="Fujiyama A."/>
            <person name="Inagaki F."/>
            <person name="Takami H."/>
        </authorList>
    </citation>
    <scope>NUCLEOTIDE SEQUENCE</scope>
    <source>
        <strain evidence="1">Expedition CK06-06</strain>
    </source>
</reference>
<accession>X1S0R2</accession>
<dbReference type="AlphaFoldDB" id="X1S0R2"/>
<sequence length="77" mass="8791">DKLKILSKKMSPLRAQEIIEKKILGPAALAKLVAPSRKSFLLRERQDLEKAHVQVKRKVNKGVNLGFIKRIHPKEVI</sequence>
<name>X1S0R2_9ZZZZ</name>